<evidence type="ECO:0000256" key="1">
    <source>
        <dbReference type="SAM" id="MobiDB-lite"/>
    </source>
</evidence>
<dbReference type="AlphaFoldDB" id="A0A2C9ZNQ0"/>
<dbReference type="Proteomes" id="UP000195105">
    <property type="component" value="Unassembled WGS sequence"/>
</dbReference>
<gene>
    <name evidence="2" type="ORF">CA983_00545</name>
</gene>
<sequence length="60" mass="6639">MAVVRRPGRQVQSLLTRRGAVRPGTPSASTPWSNRLLKALRAMCQELEVPTPALYAQIHT</sequence>
<evidence type="ECO:0000313" key="2">
    <source>
        <dbReference type="EMBL" id="OUD05047.1"/>
    </source>
</evidence>
<dbReference type="EMBL" id="NGFN01000002">
    <property type="protein sequence ID" value="OUD05047.1"/>
    <property type="molecule type" value="Genomic_DNA"/>
</dbReference>
<keyword evidence="3" id="KW-1185">Reference proteome</keyword>
<name>A0A2C9ZNQ0_9ACTN</name>
<protein>
    <submittedName>
        <fullName evidence="2">Uncharacterized protein</fullName>
    </submittedName>
</protein>
<proteinExistence type="predicted"/>
<feature type="region of interest" description="Disordered" evidence="1">
    <location>
        <begin position="1"/>
        <end position="32"/>
    </location>
</feature>
<comment type="caution">
    <text evidence="2">The sequence shown here is derived from an EMBL/GenBank/DDBJ whole genome shotgun (WGS) entry which is preliminary data.</text>
</comment>
<organism evidence="2 3">
    <name type="scientific">Streptomyces swartbergensis</name>
    <dbReference type="NCBI Taxonomy" id="487165"/>
    <lineage>
        <taxon>Bacteria</taxon>
        <taxon>Bacillati</taxon>
        <taxon>Actinomycetota</taxon>
        <taxon>Actinomycetes</taxon>
        <taxon>Kitasatosporales</taxon>
        <taxon>Streptomycetaceae</taxon>
        <taxon>Streptomyces</taxon>
    </lineage>
</organism>
<reference evidence="2 3" key="1">
    <citation type="submission" date="2017-05" db="EMBL/GenBank/DDBJ databases">
        <title>Biotechnological potential of actinobacteria isolated from South African environments.</title>
        <authorList>
            <person name="Le Roes-Hill M."/>
            <person name="Prins A."/>
            <person name="Durrell K.A."/>
        </authorList>
    </citation>
    <scope>NUCLEOTIDE SEQUENCE [LARGE SCALE GENOMIC DNA]</scope>
    <source>
        <strain evidence="2 3">HMC13</strain>
    </source>
</reference>
<accession>A0A2C9ZNQ0</accession>
<evidence type="ECO:0000313" key="3">
    <source>
        <dbReference type="Proteomes" id="UP000195105"/>
    </source>
</evidence>